<dbReference type="AlphaFoldDB" id="A0A9J7D9Z7"/>
<evidence type="ECO:0000256" key="1">
    <source>
        <dbReference type="ARBA" id="ARBA00001936"/>
    </source>
</evidence>
<keyword evidence="8 11" id="KW-0472">Membrane</keyword>
<comment type="subcellular location">
    <subcellularLocation>
        <location evidence="2">Membrane</location>
        <topology evidence="2">Multi-pass membrane protein</topology>
    </subcellularLocation>
</comment>
<dbReference type="SUPFAM" id="SSF56300">
    <property type="entry name" value="Metallo-dependent phosphatases"/>
    <property type="match status" value="1"/>
</dbReference>
<evidence type="ECO:0000256" key="9">
    <source>
        <dbReference type="ARBA" id="ARBA00023211"/>
    </source>
</evidence>
<organism evidence="13 14">
    <name type="scientific">Musca domestica</name>
    <name type="common">House fly</name>
    <dbReference type="NCBI Taxonomy" id="7370"/>
    <lineage>
        <taxon>Eukaryota</taxon>
        <taxon>Metazoa</taxon>
        <taxon>Ecdysozoa</taxon>
        <taxon>Arthropoda</taxon>
        <taxon>Hexapoda</taxon>
        <taxon>Insecta</taxon>
        <taxon>Pterygota</taxon>
        <taxon>Neoptera</taxon>
        <taxon>Endopterygota</taxon>
        <taxon>Diptera</taxon>
        <taxon>Brachycera</taxon>
        <taxon>Muscomorpha</taxon>
        <taxon>Muscoidea</taxon>
        <taxon>Muscidae</taxon>
        <taxon>Musca</taxon>
    </lineage>
</organism>
<dbReference type="GO" id="GO:0046872">
    <property type="term" value="F:metal ion binding"/>
    <property type="evidence" value="ECO:0007669"/>
    <property type="project" value="UniProtKB-KW"/>
</dbReference>
<proteinExistence type="inferred from homology"/>
<evidence type="ECO:0000313" key="13">
    <source>
        <dbReference type="Proteomes" id="UP001652621"/>
    </source>
</evidence>
<dbReference type="OrthoDB" id="7663298at2759"/>
<comment type="similarity">
    <text evidence="3">Belongs to the metallophosphoesterase superfamily. MPPE1 family.</text>
</comment>
<dbReference type="CTD" id="34116"/>
<comment type="cofactor">
    <cofactor evidence="1">
        <name>Mn(2+)</name>
        <dbReference type="ChEBI" id="CHEBI:29035"/>
    </cofactor>
</comment>
<dbReference type="VEuPathDB" id="VectorBase:MDOMA2_002173"/>
<dbReference type="GO" id="GO:0016787">
    <property type="term" value="F:hydrolase activity"/>
    <property type="evidence" value="ECO:0007669"/>
    <property type="project" value="UniProtKB-KW"/>
</dbReference>
<dbReference type="KEGG" id="mde:101901123"/>
<evidence type="ECO:0000256" key="10">
    <source>
        <dbReference type="ARBA" id="ARBA00074873"/>
    </source>
</evidence>
<keyword evidence="4 11" id="KW-0812">Transmembrane</keyword>
<dbReference type="Gene3D" id="3.60.21.10">
    <property type="match status" value="1"/>
</dbReference>
<keyword evidence="7 11" id="KW-1133">Transmembrane helix</keyword>
<dbReference type="GO" id="GO:0006506">
    <property type="term" value="P:GPI anchor biosynthetic process"/>
    <property type="evidence" value="ECO:0007669"/>
    <property type="project" value="InterPro"/>
</dbReference>
<dbReference type="PANTHER" id="PTHR13315">
    <property type="entry name" value="METALLO PHOSPHOESTERASE RELATED"/>
    <property type="match status" value="1"/>
</dbReference>
<dbReference type="GO" id="GO:0016020">
    <property type="term" value="C:membrane"/>
    <property type="evidence" value="ECO:0007669"/>
    <property type="project" value="UniProtKB-SubCell"/>
</dbReference>
<dbReference type="InterPro" id="IPR004843">
    <property type="entry name" value="Calcineurin-like_PHP"/>
</dbReference>
<keyword evidence="5" id="KW-0479">Metal-binding</keyword>
<gene>
    <name evidence="14" type="primary">LOC101901123</name>
</gene>
<dbReference type="InterPro" id="IPR029052">
    <property type="entry name" value="Metallo-depent_PP-like"/>
</dbReference>
<evidence type="ECO:0000256" key="7">
    <source>
        <dbReference type="ARBA" id="ARBA00022989"/>
    </source>
</evidence>
<evidence type="ECO:0000259" key="12">
    <source>
        <dbReference type="Pfam" id="PF00149"/>
    </source>
</evidence>
<reference evidence="14" key="1">
    <citation type="submission" date="2025-08" db="UniProtKB">
        <authorList>
            <consortium name="RefSeq"/>
        </authorList>
    </citation>
    <scope>IDENTIFICATION</scope>
    <source>
        <strain evidence="14">Aabys</strain>
        <tissue evidence="14">Whole body</tissue>
    </source>
</reference>
<dbReference type="FunFam" id="3.60.21.10:FF:000081">
    <property type="entry name" value="Metallophosphoesterase 1 homolog"/>
    <property type="match status" value="1"/>
</dbReference>
<dbReference type="GeneID" id="101901123"/>
<feature type="transmembrane region" description="Helical" evidence="11">
    <location>
        <begin position="337"/>
        <end position="360"/>
    </location>
</feature>
<dbReference type="PANTHER" id="PTHR13315:SF0">
    <property type="entry name" value="METALLOPHOSPHOESTERASE 1"/>
    <property type="match status" value="1"/>
</dbReference>
<dbReference type="Pfam" id="PF00149">
    <property type="entry name" value="Metallophos"/>
    <property type="match status" value="1"/>
</dbReference>
<evidence type="ECO:0000256" key="6">
    <source>
        <dbReference type="ARBA" id="ARBA00022801"/>
    </source>
</evidence>
<evidence type="ECO:0000256" key="5">
    <source>
        <dbReference type="ARBA" id="ARBA00022723"/>
    </source>
</evidence>
<dbReference type="RefSeq" id="XP_011294103.2">
    <property type="nucleotide sequence ID" value="XM_011295801.3"/>
</dbReference>
<feature type="domain" description="Calcineurin-like phosphoesterase" evidence="12">
    <location>
        <begin position="55"/>
        <end position="286"/>
    </location>
</feature>
<dbReference type="InterPro" id="IPR033308">
    <property type="entry name" value="PGAP5/Cdc1/Ted1"/>
</dbReference>
<name>A0A9J7D9Z7_MUSDO</name>
<evidence type="ECO:0000313" key="14">
    <source>
        <dbReference type="RefSeq" id="XP_011294103.2"/>
    </source>
</evidence>
<evidence type="ECO:0000256" key="8">
    <source>
        <dbReference type="ARBA" id="ARBA00023136"/>
    </source>
</evidence>
<evidence type="ECO:0000256" key="11">
    <source>
        <dbReference type="SAM" id="Phobius"/>
    </source>
</evidence>
<evidence type="ECO:0000256" key="3">
    <source>
        <dbReference type="ARBA" id="ARBA00008895"/>
    </source>
</evidence>
<accession>A0A9J7D9Z7</accession>
<sequence length="373" mass="44226">MPQNFFKDSGRIEMNWRRCLFVILSSMFYCEFLGDYIKLNSCSWPALEPNELHAMIIADTHLLGPFRGHWLDKLYREWHMRRAFQAALFLHRPDIIFVLGDLFDEGDMVDHDDFRAYVTRFYSHFRTNIPIISAVGNHDVGFHYKMHPYFMNRFEEQFNNTGVQMYTLRGIHFVLINSMAMENDGCEFCQTAVEELHSVAAKLHCLRNLNTCNDFETIKEHVNYSRPIVLQHFPTYRKSDRSCREHDSLRIEEYREKWEVLSKNSTDWLGKLLHPRLAFAGHSHHYCYSINRWGIEEYTVASFSWRNKVNPSFLMASLNPTKHSVHKCPMLEQPTVYILYIFTGCLCIILIIIDISKWLYSLVRRSKPLIKTQ</sequence>
<evidence type="ECO:0000256" key="2">
    <source>
        <dbReference type="ARBA" id="ARBA00004141"/>
    </source>
</evidence>
<keyword evidence="9" id="KW-0464">Manganese</keyword>
<dbReference type="Proteomes" id="UP001652621">
    <property type="component" value="Unplaced"/>
</dbReference>
<evidence type="ECO:0000256" key="4">
    <source>
        <dbReference type="ARBA" id="ARBA00022692"/>
    </source>
</evidence>
<keyword evidence="13" id="KW-1185">Reference proteome</keyword>
<keyword evidence="6" id="KW-0378">Hydrolase</keyword>
<protein>
    <recommendedName>
        <fullName evidence="10">Metallophosphoesterase 1 homolog</fullName>
    </recommendedName>
</protein>